<dbReference type="RefSeq" id="WP_175469964.1">
    <property type="nucleotide sequence ID" value="NZ_FMUX01000018.1"/>
</dbReference>
<accession>A0A1G5I7U9</accession>
<keyword evidence="2" id="KW-1185">Reference proteome</keyword>
<gene>
    <name evidence="1" type="ORF">SAMN05216233_11849</name>
</gene>
<organism evidence="1 2">
    <name type="scientific">Desulfoluna spongiiphila</name>
    <dbReference type="NCBI Taxonomy" id="419481"/>
    <lineage>
        <taxon>Bacteria</taxon>
        <taxon>Pseudomonadati</taxon>
        <taxon>Thermodesulfobacteriota</taxon>
        <taxon>Desulfobacteria</taxon>
        <taxon>Desulfobacterales</taxon>
        <taxon>Desulfolunaceae</taxon>
        <taxon>Desulfoluna</taxon>
    </lineage>
</organism>
<evidence type="ECO:0000313" key="1">
    <source>
        <dbReference type="EMBL" id="SCY72235.1"/>
    </source>
</evidence>
<dbReference type="STRING" id="419481.SAMN05216233_11849"/>
<dbReference type="AlphaFoldDB" id="A0A1G5I7U9"/>
<sequence>MDARLKTLDIIYSVHETQVPEKKLACAKGCATCCTRNVTLTTLEGRRLFDWIATEAPHLMDLVRQESQKPRQIPTYTINGLTDLCMAGDEVPEEPSDPGWGACPLLSGEGLCQAYEARPFACRSMVSQSRCETGGFAEMDEITLTVNNVLMQYIEHTDDKGLTGNLTDILLLLENEDNRTAHEVETLTPPSDAFVANRPAQVLMVPPPHRDVVGKMMQEIQAKKG</sequence>
<name>A0A1G5I7U9_9BACT</name>
<evidence type="ECO:0000313" key="2">
    <source>
        <dbReference type="Proteomes" id="UP000198870"/>
    </source>
</evidence>
<proteinExistence type="predicted"/>
<protein>
    <submittedName>
        <fullName evidence="1">Putative zinc-or iron-chelating domain-containing protein</fullName>
    </submittedName>
</protein>
<reference evidence="1 2" key="1">
    <citation type="submission" date="2016-10" db="EMBL/GenBank/DDBJ databases">
        <authorList>
            <person name="de Groot N.N."/>
        </authorList>
    </citation>
    <scope>NUCLEOTIDE SEQUENCE [LARGE SCALE GENOMIC DNA]</scope>
    <source>
        <strain evidence="1 2">AA1</strain>
    </source>
</reference>
<dbReference type="Pfam" id="PF03692">
    <property type="entry name" value="CxxCxxCC"/>
    <property type="match status" value="1"/>
</dbReference>
<dbReference type="InterPro" id="IPR005358">
    <property type="entry name" value="Puta_zinc/iron-chelating_dom"/>
</dbReference>
<dbReference type="EMBL" id="FMUX01000018">
    <property type="protein sequence ID" value="SCY72235.1"/>
    <property type="molecule type" value="Genomic_DNA"/>
</dbReference>
<dbReference type="Proteomes" id="UP000198870">
    <property type="component" value="Unassembled WGS sequence"/>
</dbReference>